<dbReference type="PANTHER" id="PTHR11245:SF6">
    <property type="entry name" value="DUF19 DOMAIN-CONTAINING PROTEIN"/>
    <property type="match status" value="1"/>
</dbReference>
<dbReference type="GO" id="GO:0005576">
    <property type="term" value="C:extracellular region"/>
    <property type="evidence" value="ECO:0007669"/>
    <property type="project" value="InterPro"/>
</dbReference>
<reference evidence="6 7" key="1">
    <citation type="submission" date="2017-10" db="EMBL/GenBank/DDBJ databases">
        <title>Comparative genomics in systemic dimorphic fungi from Ajellomycetaceae.</title>
        <authorList>
            <person name="Munoz J.F."/>
            <person name="Mcewen J.G."/>
            <person name="Clay O.K."/>
            <person name="Cuomo C.A."/>
        </authorList>
    </citation>
    <scope>NUCLEOTIDE SEQUENCE [LARGE SCALE GENOMIC DNA]</scope>
    <source>
        <strain evidence="6 7">UAMH7299</strain>
    </source>
</reference>
<evidence type="ECO:0000256" key="1">
    <source>
        <dbReference type="ARBA" id="ARBA00008693"/>
    </source>
</evidence>
<dbReference type="Pfam" id="PF03298">
    <property type="entry name" value="Stanniocalcin"/>
    <property type="match status" value="1"/>
</dbReference>
<dbReference type="STRING" id="1447883.A0A2B7WFP8"/>
<comment type="subunit">
    <text evidence="2">Homodimer; disulfide-linked.</text>
</comment>
<accession>A0A2B7WFP8</accession>
<dbReference type="GO" id="GO:0006874">
    <property type="term" value="P:intracellular calcium ion homeostasis"/>
    <property type="evidence" value="ECO:0007669"/>
    <property type="project" value="TreeGrafter"/>
</dbReference>
<evidence type="ECO:0000256" key="2">
    <source>
        <dbReference type="ARBA" id="ARBA00011748"/>
    </source>
</evidence>
<feature type="chain" id="PRO_5012248028" description="Disintegrin domain-containing protein" evidence="5">
    <location>
        <begin position="19"/>
        <end position="291"/>
    </location>
</feature>
<evidence type="ECO:0000313" key="7">
    <source>
        <dbReference type="Proteomes" id="UP000224634"/>
    </source>
</evidence>
<gene>
    <name evidence="6" type="ORF">AJ80_09966</name>
</gene>
<keyword evidence="7" id="KW-1185">Reference proteome</keyword>
<proteinExistence type="inferred from homology"/>
<organism evidence="6 7">
    <name type="scientific">Polytolypa hystricis (strain UAMH7299)</name>
    <dbReference type="NCBI Taxonomy" id="1447883"/>
    <lineage>
        <taxon>Eukaryota</taxon>
        <taxon>Fungi</taxon>
        <taxon>Dikarya</taxon>
        <taxon>Ascomycota</taxon>
        <taxon>Pezizomycotina</taxon>
        <taxon>Eurotiomycetes</taxon>
        <taxon>Eurotiomycetidae</taxon>
        <taxon>Onygenales</taxon>
        <taxon>Onygenales incertae sedis</taxon>
        <taxon>Polytolypa</taxon>
    </lineage>
</organism>
<evidence type="ECO:0000256" key="3">
    <source>
        <dbReference type="ARBA" id="ARBA00022702"/>
    </source>
</evidence>
<dbReference type="GO" id="GO:0005179">
    <property type="term" value="F:hormone activity"/>
    <property type="evidence" value="ECO:0007669"/>
    <property type="project" value="UniProtKB-KW"/>
</dbReference>
<sequence>MKPVILLTLAFSTALIQASTLHLPRAVGDLCQAPEGPGICEDVSECDGIEQEDKHCAQAGQVECCVNLACDTPQGEGLCRRTDQGCDGGEFSESGDCPGSTQCCVQPESDIEARASCSTIKKNTCSFYRSCLEKKKKCGSKGYPLAYGEHYCKKFTSARPKLSSRGKAWVTKTMHCLQTKLVPYATGTKKGSCSALKTFAFASHPNCYVRSGVCTLPPKDWKVIVNTVGFTELFSSKDALIATLKTVKGCKDFYIWLIKQGVIKMAKKIWDVTKDLGNWFKDRWKDITGWF</sequence>
<keyword evidence="5" id="KW-0732">Signal</keyword>
<dbReference type="PANTHER" id="PTHR11245">
    <property type="entry name" value="STANNIOCALCIN"/>
    <property type="match status" value="1"/>
</dbReference>
<evidence type="ECO:0000256" key="5">
    <source>
        <dbReference type="SAM" id="SignalP"/>
    </source>
</evidence>
<protein>
    <recommendedName>
        <fullName evidence="8">Disintegrin domain-containing protein</fullName>
    </recommendedName>
</protein>
<feature type="signal peptide" evidence="5">
    <location>
        <begin position="1"/>
        <end position="18"/>
    </location>
</feature>
<dbReference type="InterPro" id="IPR004978">
    <property type="entry name" value="Stanniocalcin"/>
</dbReference>
<dbReference type="Proteomes" id="UP000224634">
    <property type="component" value="Unassembled WGS sequence"/>
</dbReference>
<keyword evidence="3" id="KW-0372">Hormone</keyword>
<comment type="similarity">
    <text evidence="1">Belongs to the stanniocalcin family.</text>
</comment>
<name>A0A2B7WFP8_POLH7</name>
<dbReference type="OrthoDB" id="2251794at2759"/>
<evidence type="ECO:0008006" key="8">
    <source>
        <dbReference type="Google" id="ProtNLM"/>
    </source>
</evidence>
<evidence type="ECO:0000313" key="6">
    <source>
        <dbReference type="EMBL" id="PGG95408.1"/>
    </source>
</evidence>
<dbReference type="AlphaFoldDB" id="A0A2B7WFP8"/>
<evidence type="ECO:0000256" key="4">
    <source>
        <dbReference type="ARBA" id="ARBA00023157"/>
    </source>
</evidence>
<comment type="caution">
    <text evidence="6">The sequence shown here is derived from an EMBL/GenBank/DDBJ whole genome shotgun (WGS) entry which is preliminary data.</text>
</comment>
<keyword evidence="4" id="KW-1015">Disulfide bond</keyword>
<dbReference type="EMBL" id="PDNA01000444">
    <property type="protein sequence ID" value="PGG95408.1"/>
    <property type="molecule type" value="Genomic_DNA"/>
</dbReference>